<feature type="region of interest" description="Disordered" evidence="1">
    <location>
        <begin position="213"/>
        <end position="238"/>
    </location>
</feature>
<evidence type="ECO:0000313" key="2">
    <source>
        <dbReference type="EMBL" id="KAJ2920577.1"/>
    </source>
</evidence>
<reference evidence="2" key="1">
    <citation type="submission" date="2022-06" db="EMBL/GenBank/DDBJ databases">
        <title>Genome Sequence of Candolleomyces eurysporus.</title>
        <authorList>
            <person name="Buettner E."/>
        </authorList>
    </citation>
    <scope>NUCLEOTIDE SEQUENCE</scope>
    <source>
        <strain evidence="2">VTCC 930004</strain>
    </source>
</reference>
<dbReference type="AlphaFoldDB" id="A0A9W8IPD4"/>
<keyword evidence="3" id="KW-1185">Reference proteome</keyword>
<comment type="caution">
    <text evidence="2">The sequence shown here is derived from an EMBL/GenBank/DDBJ whole genome shotgun (WGS) entry which is preliminary data.</text>
</comment>
<accession>A0A9W8IPD4</accession>
<organism evidence="2 3">
    <name type="scientific">Candolleomyces eurysporus</name>
    <dbReference type="NCBI Taxonomy" id="2828524"/>
    <lineage>
        <taxon>Eukaryota</taxon>
        <taxon>Fungi</taxon>
        <taxon>Dikarya</taxon>
        <taxon>Basidiomycota</taxon>
        <taxon>Agaricomycotina</taxon>
        <taxon>Agaricomycetes</taxon>
        <taxon>Agaricomycetidae</taxon>
        <taxon>Agaricales</taxon>
        <taxon>Agaricineae</taxon>
        <taxon>Psathyrellaceae</taxon>
        <taxon>Candolleomyces</taxon>
    </lineage>
</organism>
<evidence type="ECO:0000313" key="3">
    <source>
        <dbReference type="Proteomes" id="UP001140091"/>
    </source>
</evidence>
<sequence length="238" mass="28158">MREISAEEQRLYRSIIEETPDLFIWSSRHLGFYRVFWPIMVDGALVKAFDFMRWLADQGLYWPCFCRLGSLNRRAAAKFVKKPDGTTMVYCGIVPSQCTFQINLTHTYFHTHCWREYKTMFPGQTRDHYERAAFYNQEPVWLPSDFQRRDRILRGEEEGDARKLVPYLLEWIGEYTRAPQTEIIEWQPDVFGVPRDNQAEHVYIYEEETPYDRIESPTDRALTEEATADAAQAEEGTV</sequence>
<feature type="compositionally biased region" description="Basic and acidic residues" evidence="1">
    <location>
        <begin position="213"/>
        <end position="223"/>
    </location>
</feature>
<feature type="non-terminal residue" evidence="2">
    <location>
        <position position="238"/>
    </location>
</feature>
<feature type="compositionally biased region" description="Low complexity" evidence="1">
    <location>
        <begin position="224"/>
        <end position="238"/>
    </location>
</feature>
<dbReference type="OrthoDB" id="10395522at2759"/>
<proteinExistence type="predicted"/>
<name>A0A9W8IPD4_9AGAR</name>
<dbReference type="EMBL" id="JANBPK010001856">
    <property type="protein sequence ID" value="KAJ2920577.1"/>
    <property type="molecule type" value="Genomic_DNA"/>
</dbReference>
<dbReference type="Proteomes" id="UP001140091">
    <property type="component" value="Unassembled WGS sequence"/>
</dbReference>
<gene>
    <name evidence="2" type="ORF">H1R20_g16517</name>
</gene>
<evidence type="ECO:0000256" key="1">
    <source>
        <dbReference type="SAM" id="MobiDB-lite"/>
    </source>
</evidence>
<protein>
    <submittedName>
        <fullName evidence="2">Uncharacterized protein</fullName>
    </submittedName>
</protein>